<reference evidence="3 4" key="1">
    <citation type="journal article" date="2020" name="Cell">
        <title>Large-Scale Comparative Analyses of Tick Genomes Elucidate Their Genetic Diversity and Vector Capacities.</title>
        <authorList>
            <consortium name="Tick Genome and Microbiome Consortium (TIGMIC)"/>
            <person name="Jia N."/>
            <person name="Wang J."/>
            <person name="Shi W."/>
            <person name="Du L."/>
            <person name="Sun Y."/>
            <person name="Zhan W."/>
            <person name="Jiang J.F."/>
            <person name="Wang Q."/>
            <person name="Zhang B."/>
            <person name="Ji P."/>
            <person name="Bell-Sakyi L."/>
            <person name="Cui X.M."/>
            <person name="Yuan T.T."/>
            <person name="Jiang B.G."/>
            <person name="Yang W.F."/>
            <person name="Lam T.T."/>
            <person name="Chang Q.C."/>
            <person name="Ding S.J."/>
            <person name="Wang X.J."/>
            <person name="Zhu J.G."/>
            <person name="Ruan X.D."/>
            <person name="Zhao L."/>
            <person name="Wei J.T."/>
            <person name="Ye R.Z."/>
            <person name="Que T.C."/>
            <person name="Du C.H."/>
            <person name="Zhou Y.H."/>
            <person name="Cheng J.X."/>
            <person name="Dai P.F."/>
            <person name="Guo W.B."/>
            <person name="Han X.H."/>
            <person name="Huang E.J."/>
            <person name="Li L.F."/>
            <person name="Wei W."/>
            <person name="Gao Y.C."/>
            <person name="Liu J.Z."/>
            <person name="Shao H.Z."/>
            <person name="Wang X."/>
            <person name="Wang C.C."/>
            <person name="Yang T.C."/>
            <person name="Huo Q.B."/>
            <person name="Li W."/>
            <person name="Chen H.Y."/>
            <person name="Chen S.E."/>
            <person name="Zhou L.G."/>
            <person name="Ni X.B."/>
            <person name="Tian J.H."/>
            <person name="Sheng Y."/>
            <person name="Liu T."/>
            <person name="Pan Y.S."/>
            <person name="Xia L.Y."/>
            <person name="Li J."/>
            <person name="Zhao F."/>
            <person name="Cao W.C."/>
        </authorList>
    </citation>
    <scope>NUCLEOTIDE SEQUENCE [LARGE SCALE GENOMIC DNA]</scope>
    <source>
        <strain evidence="3">HaeL-2018</strain>
    </source>
</reference>
<dbReference type="Pfam" id="PF00078">
    <property type="entry name" value="RVT_1"/>
    <property type="match status" value="1"/>
</dbReference>
<accession>A0A9J6GU05</accession>
<keyword evidence="4" id="KW-1185">Reference proteome</keyword>
<protein>
    <recommendedName>
        <fullName evidence="2">Reverse transcriptase domain-containing protein</fullName>
    </recommendedName>
</protein>
<feature type="domain" description="Reverse transcriptase" evidence="2">
    <location>
        <begin position="1"/>
        <end position="292"/>
    </location>
</feature>
<dbReference type="VEuPathDB" id="VectorBase:HLOH_047526"/>
<evidence type="ECO:0000313" key="4">
    <source>
        <dbReference type="Proteomes" id="UP000821853"/>
    </source>
</evidence>
<evidence type="ECO:0000259" key="2">
    <source>
        <dbReference type="PROSITE" id="PS50878"/>
    </source>
</evidence>
<feature type="region of interest" description="Disordered" evidence="1">
    <location>
        <begin position="1"/>
        <end position="21"/>
    </location>
</feature>
<dbReference type="PROSITE" id="PS50878">
    <property type="entry name" value="RT_POL"/>
    <property type="match status" value="1"/>
</dbReference>
<name>A0A9J6GU05_HAELO</name>
<gene>
    <name evidence="3" type="ORF">HPB48_021364</name>
</gene>
<dbReference type="InterPro" id="IPR000477">
    <property type="entry name" value="RT_dom"/>
</dbReference>
<dbReference type="Proteomes" id="UP000821853">
    <property type="component" value="Unassembled WGS sequence"/>
</dbReference>
<proteinExistence type="predicted"/>
<dbReference type="EMBL" id="JABSTR010000008">
    <property type="protein sequence ID" value="KAH9378208.1"/>
    <property type="molecule type" value="Genomic_DNA"/>
</dbReference>
<comment type="caution">
    <text evidence="3">The sequence shown here is derived from an EMBL/GenBank/DDBJ whole genome shotgun (WGS) entry which is preliminary data.</text>
</comment>
<evidence type="ECO:0000256" key="1">
    <source>
        <dbReference type="SAM" id="MobiDB-lite"/>
    </source>
</evidence>
<feature type="region of interest" description="Disordered" evidence="1">
    <location>
        <begin position="110"/>
        <end position="132"/>
    </location>
</feature>
<sequence>MKAADMMRAHRTPSPAAAADPVENTWQQVIAKAHTGAAALSLRPCHPKVLDTVHVQACSPGWGRSAHGSDQAAYAEATLLTPLRARLRRRPPAFVELGPGARTAGRFRICGRPLQPGRTSTKGAQEGGRADTTKLRRVRPSRSRFVGSLLLSRSASIHTGKKRVRDLVPERGVPRGSMLSPVLFNVTTFPLSWKVAEIPHAFFLVYANDVAVGSVDDELPRQKAGLQAALDITSSWCSIDGLDLSPTKATYVSIADRISRRRLSQIPIWLSFNCEPMDTAAHIRVPWLKISAAGSEASRVRSIQ</sequence>
<evidence type="ECO:0000313" key="3">
    <source>
        <dbReference type="EMBL" id="KAH9378208.1"/>
    </source>
</evidence>
<dbReference type="OrthoDB" id="8058536at2759"/>
<dbReference type="AlphaFoldDB" id="A0A9J6GU05"/>
<organism evidence="3 4">
    <name type="scientific">Haemaphysalis longicornis</name>
    <name type="common">Bush tick</name>
    <dbReference type="NCBI Taxonomy" id="44386"/>
    <lineage>
        <taxon>Eukaryota</taxon>
        <taxon>Metazoa</taxon>
        <taxon>Ecdysozoa</taxon>
        <taxon>Arthropoda</taxon>
        <taxon>Chelicerata</taxon>
        <taxon>Arachnida</taxon>
        <taxon>Acari</taxon>
        <taxon>Parasitiformes</taxon>
        <taxon>Ixodida</taxon>
        <taxon>Ixodoidea</taxon>
        <taxon>Ixodidae</taxon>
        <taxon>Haemaphysalinae</taxon>
        <taxon>Haemaphysalis</taxon>
    </lineage>
</organism>